<feature type="modified residue" description="4-aspartylphosphate" evidence="1">
    <location>
        <position position="54"/>
    </location>
</feature>
<dbReference type="InterPro" id="IPR052020">
    <property type="entry name" value="Cyclic_di-GMP/3'3'-cGAMP_PDE"/>
</dbReference>
<evidence type="ECO:0000259" key="3">
    <source>
        <dbReference type="PROSITE" id="PS50110"/>
    </source>
</evidence>
<dbReference type="SUPFAM" id="SSF52172">
    <property type="entry name" value="CheY-like"/>
    <property type="match status" value="1"/>
</dbReference>
<organism evidence="5 6">
    <name type="scientific">Massilia antarctica</name>
    <dbReference type="NCBI Taxonomy" id="2765360"/>
    <lineage>
        <taxon>Bacteria</taxon>
        <taxon>Pseudomonadati</taxon>
        <taxon>Pseudomonadota</taxon>
        <taxon>Betaproteobacteria</taxon>
        <taxon>Burkholderiales</taxon>
        <taxon>Oxalobacteraceae</taxon>
        <taxon>Telluria group</taxon>
        <taxon>Massilia</taxon>
    </lineage>
</organism>
<dbReference type="PROSITE" id="PS50110">
    <property type="entry name" value="RESPONSE_REGULATORY"/>
    <property type="match status" value="1"/>
</dbReference>
<dbReference type="InterPro" id="IPR011006">
    <property type="entry name" value="CheY-like_superfamily"/>
</dbReference>
<accession>A0AA48WCB0</accession>
<dbReference type="Gene3D" id="3.40.50.2300">
    <property type="match status" value="1"/>
</dbReference>
<reference evidence="5 6" key="1">
    <citation type="submission" date="2020-11" db="EMBL/GenBank/DDBJ databases">
        <authorList>
            <person name="Sun Q."/>
        </authorList>
    </citation>
    <scope>NUCLEOTIDE SEQUENCE [LARGE SCALE GENOMIC DNA]</scope>
    <source>
        <strain evidence="5 6">P8398</strain>
    </source>
</reference>
<dbReference type="PROSITE" id="PS51832">
    <property type="entry name" value="HD_GYP"/>
    <property type="match status" value="1"/>
</dbReference>
<protein>
    <submittedName>
        <fullName evidence="5">Two-component system response regulator</fullName>
    </submittedName>
</protein>
<keyword evidence="1" id="KW-0597">Phosphoprotein</keyword>
<dbReference type="Pfam" id="PF00072">
    <property type="entry name" value="Response_reg"/>
    <property type="match status" value="1"/>
</dbReference>
<feature type="region of interest" description="Disordered" evidence="2">
    <location>
        <begin position="366"/>
        <end position="386"/>
    </location>
</feature>
<sequence>MTNGTILVVDDEPTNLALLTHLLRPEFLVRAANSGSAALRAAASGPRPDLILLDVMMPDMDGYAVLVRLRENPATRDIPVVFLTAMAEAENEEHGLQLGAADYITKPIKPIVLLARVRTQLLAKQARDWLKDKNAALEAEVSRRMAENDLTQRATIRALAHLAETRDPETGAHILRTQAYVQKLAVTLRTHPRFCATLTERYIDLLSRSAPLHDIGKVGIPDYILLKPGKLTPDEFLIMQTHARLGSDAIEHAERDLDTPLEFLSVAKQIAHWHHEKWDGSGYPDGLAGDAIPISARLMAVADVFDALISPRVYKVAMSHDRARDIIQSGRGKHFDPDVVDAFLAEFKEFSDIARGCRDTGDAFAGDALPGEPRRPLNLSEISCSN</sequence>
<feature type="domain" description="Response regulatory" evidence="3">
    <location>
        <begin position="5"/>
        <end position="121"/>
    </location>
</feature>
<dbReference type="RefSeq" id="WP_206088537.1">
    <property type="nucleotide sequence ID" value="NZ_CP065053.1"/>
</dbReference>
<evidence type="ECO:0000256" key="2">
    <source>
        <dbReference type="SAM" id="MobiDB-lite"/>
    </source>
</evidence>
<dbReference type="InterPro" id="IPR003607">
    <property type="entry name" value="HD/PDEase_dom"/>
</dbReference>
<dbReference type="PANTHER" id="PTHR45228">
    <property type="entry name" value="CYCLIC DI-GMP PHOSPHODIESTERASE TM_0186-RELATED"/>
    <property type="match status" value="1"/>
</dbReference>
<name>A0AA48WCB0_9BURK</name>
<dbReference type="Gene3D" id="1.10.3210.10">
    <property type="entry name" value="Hypothetical protein af1432"/>
    <property type="match status" value="1"/>
</dbReference>
<feature type="domain" description="HD-GYP" evidence="4">
    <location>
        <begin position="148"/>
        <end position="359"/>
    </location>
</feature>
<dbReference type="Proteomes" id="UP000662888">
    <property type="component" value="Chromosome"/>
</dbReference>
<evidence type="ECO:0000259" key="4">
    <source>
        <dbReference type="PROSITE" id="PS51832"/>
    </source>
</evidence>
<evidence type="ECO:0000313" key="5">
    <source>
        <dbReference type="EMBL" id="QPI48929.1"/>
    </source>
</evidence>
<dbReference type="CDD" id="cd00077">
    <property type="entry name" value="HDc"/>
    <property type="match status" value="1"/>
</dbReference>
<evidence type="ECO:0000313" key="6">
    <source>
        <dbReference type="Proteomes" id="UP000662888"/>
    </source>
</evidence>
<dbReference type="EMBL" id="CP065053">
    <property type="protein sequence ID" value="QPI48929.1"/>
    <property type="molecule type" value="Genomic_DNA"/>
</dbReference>
<dbReference type="Pfam" id="PF13487">
    <property type="entry name" value="HD_5"/>
    <property type="match status" value="1"/>
</dbReference>
<keyword evidence="6" id="KW-1185">Reference proteome</keyword>
<dbReference type="SMART" id="SM00448">
    <property type="entry name" value="REC"/>
    <property type="match status" value="1"/>
</dbReference>
<proteinExistence type="predicted"/>
<dbReference type="SMART" id="SM00471">
    <property type="entry name" value="HDc"/>
    <property type="match status" value="1"/>
</dbReference>
<evidence type="ECO:0000256" key="1">
    <source>
        <dbReference type="PROSITE-ProRule" id="PRU00169"/>
    </source>
</evidence>
<gene>
    <name evidence="5" type="ORF">IV454_26105</name>
</gene>
<dbReference type="SUPFAM" id="SSF109604">
    <property type="entry name" value="HD-domain/PDEase-like"/>
    <property type="match status" value="1"/>
</dbReference>
<dbReference type="InterPro" id="IPR037522">
    <property type="entry name" value="HD_GYP_dom"/>
</dbReference>
<dbReference type="PANTHER" id="PTHR45228:SF5">
    <property type="entry name" value="CYCLIC DI-GMP PHOSPHODIESTERASE VC_1348-RELATED"/>
    <property type="match status" value="1"/>
</dbReference>
<dbReference type="InterPro" id="IPR001789">
    <property type="entry name" value="Sig_transdc_resp-reg_receiver"/>
</dbReference>